<dbReference type="Pfam" id="PF05860">
    <property type="entry name" value="TPS"/>
    <property type="match status" value="1"/>
</dbReference>
<dbReference type="Gene3D" id="2.160.20.10">
    <property type="entry name" value="Single-stranded right-handed beta-helix, Pectin lyase-like"/>
    <property type="match status" value="1"/>
</dbReference>
<dbReference type="Proteomes" id="UP000735592">
    <property type="component" value="Unassembled WGS sequence"/>
</dbReference>
<accession>A0ABW9SRQ4</accession>
<evidence type="ECO:0000313" key="3">
    <source>
        <dbReference type="EMBL" id="MTW34847.1"/>
    </source>
</evidence>
<keyword evidence="4" id="KW-1185">Reference proteome</keyword>
<dbReference type="InterPro" id="IPR011600">
    <property type="entry name" value="Pept_C14_caspase"/>
</dbReference>
<feature type="domain" description="Caspase family p20" evidence="2">
    <location>
        <begin position="3102"/>
        <end position="3180"/>
    </location>
</feature>
<feature type="region of interest" description="Disordered" evidence="1">
    <location>
        <begin position="2897"/>
        <end position="2921"/>
    </location>
</feature>
<feature type="region of interest" description="Disordered" evidence="1">
    <location>
        <begin position="2646"/>
        <end position="2695"/>
    </location>
</feature>
<feature type="region of interest" description="Disordered" evidence="1">
    <location>
        <begin position="2933"/>
        <end position="2967"/>
    </location>
</feature>
<organism evidence="3 4">
    <name type="scientific">Pseudoduganella danionis</name>
    <dbReference type="NCBI Taxonomy" id="1890295"/>
    <lineage>
        <taxon>Bacteria</taxon>
        <taxon>Pseudomonadati</taxon>
        <taxon>Pseudomonadota</taxon>
        <taxon>Betaproteobacteria</taxon>
        <taxon>Burkholderiales</taxon>
        <taxon>Oxalobacteraceae</taxon>
        <taxon>Telluria group</taxon>
        <taxon>Pseudoduganella</taxon>
    </lineage>
</organism>
<dbReference type="Gene3D" id="3.40.50.1460">
    <property type="match status" value="1"/>
</dbReference>
<sequence length="3340" mass="333751">MLRLAILSRVPMPLASVHASVLQVTLLGMLALPGASFAAPLDPIVRNGTASFAVNGNVYTVTNTPGTIIDWRQLNVANGELLRFLQQNAQSVVLNRVTGNDPSQILGTLQSNGRVLLINPNGVLFGQHAVVDVAGLIASSLQLSDADFLAGKYNFTGSGGLVSNLGSITTPLGGSVYLIGSEVSNSGLIRAPGGQILLAAGQQVSLVDSGSPALSVTLSAKGNKAINLGQLDAAGGQIDMYGALLDQQGVLRADSSAVDAQGRIVLRASDSVRVSGTLSAANTAGQGGSVQVLGDQVSLERGARIDASGSGGGGSVLVGGDYQGANSALPNARTTNMDAGASIDASATLNGNGGKVVLWSDQHTSFAGSIAARGGAQGGDGGQVETSGHTLTLGGTANTLAPKGKTGNWLLDPAVFCIYASNASECSGAAAAGATSFDTLSSILESSNGTLAATDFVTFLPGGGSGTINAAVPNGTTIKVQAPYIATGSGSSINTQQVAIRLDASTAYGRTTQVDSKGANLSGTIDIGGSLFSSASQTLLSNGGNINLYGPDDAVFRGMYMLATDGSQSLTTTGALSVRAVQLSSSGDQQINAAKVMVYGQDSLVGGSTPVNKSGSILSYGNQLINATEIGLVSGAYGQTFISSGFGKNGAQGGTQSITADTISLTAGSSGQNNSARIEAYGSNAVQNITARTSLNVAAGVGGSSNYAIISTSSPLLNPDQLPPNKSTQTINAGTMTLTGGINLDANEAASNRVSVTSLGSQNITATSMQLNGGSSAYQGTGNQGSYVEVNAGAGGQTVKLSGALLMTGGSGDGASPVSMNSAGDQNISADIIRLQGGSKGNGNAVSINASKGDGQIQTISAGTELSLTGGVAGSNNSASVNAKGVGTKQLVLAPSLNITGGSGGTQNYAQLWNRDDSKTTVGSQTVTAGVLKLQGGTGTDNLAAINGDAVQNISADTLSMLGGPVSYGAGALIDTQQNQTVTVKQALTMRGGAGKGGWATQLGNIASIVTDAGNQTVTAGTIDIQGASANANTLSGISLGTTSSSKGVGKTQSIIADSIVVTGGSVGSSNYGVIQVYGSKVTQDIQATNISVMGGASGNNNVGRIRVLATDNTLPEQTIRTTTLTLQSQDDNSGGLYNFARVTSLGNQSITATDILLDGRTGASGGVGINAVHNQTIVVADKLQLFAGSGENAGAFIQANPISETDIEGTQTISVHRLTATAGSGGVYSHAGIESLVKNQNIILTGVRPELVLTGGSGGANNSEAQIVQAADGGTQKITVNGGGSIKLFGGAGDGYATIEPDATYCPGCNVSANRAQIANLGGGNQTIDFLAGGSLSLTGGSKGAGNSALIVADMSKGAQQTITSSTGAANYAQISLTGGSGGFYNAADGALETNGAMIGAVPALGIAPASALKTINAASITLNGGGSADNRGGAWLAAGQGSALINVMGDLTLQGGASNVGLQGAVNPANAYYTDVSAQAAINPNGKLNLNVGGTLNLLGGSGTTSAAVISGVADQTIVARNLNLTAGSGAGAQIILNADNATQSITADQLALLGSSSGLRSMASISANGHNSVQQINANQSLSITGGSGGRSNGAFIEANGDDVDNTATTQNVRAGAVTLTGGATAGASASDGNFALLTSAGKQDITASSIAVQGGSAVQLVTDGDISSAQIQAGTSQNIISSGAITVAAGGGAGHSVARIASDASQSISAGSMAIVGGAVGSSNQASVSSNVAQTVTVKNALLIQGGAGENNGAGLVLGGATDATQTVNAGTLTVQGGSAGNHNFAQLEVSGIRVNQLIKADTVVLQGGSGNDNWAHVWSDYNGTTATNQRIEAKSVQLYGGGVTTDSQATFSNNDARLSSNGSQQLIADSLLLKAAGGPVGMAAAGDQTFTITGSLSLIGGSYAGTANLSSNANINSTGNQTINAGSIDMQAGSTGSRNGAFIQDGSTDPSGKLQKITASTITLKGGNGGSNNNVLLYAYGDHIQQQINTNELLVSGGASGQSNRARVQAIGNVGSDADQVINAGRITLTGGGATAEHRNDGVIVYSSGNQTINSDSISLLGGAGIASTVTITADVNQTITARDALTLKAGSADQASVDISLDSEKAVGSQVISSNKIALTAASQGSASGVAIYANALAQKINLTGNNSQLTLSGGNGAGNKSSGATILQMGTGNQSLVINGGGSVQLLGGNGDGLQDVNPAVAYCTGCRTSGNMAGIYAFGGGSQTLDFVAGGTLSLTGGSKGSDNSAVILADLSKGGQQNIGSSAGAAYYPVITLTGGSGGYYNVADGASTANNAAIASTSQLTPSSSVSKIINAKTITLNGGGSSDTHGGALLATGQGGANVTVTGDLNLTGGSSSVALLNATNPAQSYGRDQGAIAAINPDGQLTLTVGGNLNMQGGTGSSSAALIDAHGSSLKLNVSGATRMLAGASAAAIVSHTSNSAAMPSAGAVLVDLGNDGQFNTSTFSASGKTFELTGTLTATGANPAAPLLPVFSGGNEAVDWNVIGAKNLLAEVYASDSYVNHGALVTPNANWLVALGSAAAAKQDPASQLSYSRLATYGYQLTPAGLGGSSAAQGYLLPADAPVVNLDSSDNAASITCTSNPTLCAVPALVVSMPSATVAAPVTYDVRLAVADSVAPAPRTTADPVADSKPADSSPAVAPAKEERVASRENEKTRAVEQGKTTEQLKREAAEARKVASAEQASARKASAVLAAVPAKTAVAGVSSKVASEVSQAEAMSKLAQAESQRATGEREQANAALSSAATPVLKLTAQAQKAMAESRLAGAEARQAAAQAKKSEANASLQLAQAKDVDLQAQQIDARARGAAAEAKLALAARGEALLQARLAKSPQQRAAAEQQAEQQRIDASQLSAESRILQARADELRLAAGQMRTEASARSSQAQTGSLAAQALREESQLHTATARNYQQQAQLQARADGRKPESAKQLQEQQAGMQRQLAQQARKVEVRKAAAQAKAEEAKVQQAKAETAAQTVAEREAQRRQRVLAAFAATATARMNNDQLAERAVLRHAYKTEIFQDALAILARNSHAADLPICGAGVSNVCLPTALQLQAQLQAQAGRTPLRLPSTAFLPQIERKVALVIGINNYRDSRITPLDSALPDAEAIAALMAEKLGYETRVLRDPSKAEIINSMAALARELGPKDSVTVYYAGHGYMTGRNRANQQGYWIPSDAASNNPANWISTKDVTQLLAAIPASQVMLVSDSCYSGTFASEQQVLGSDDAGQILSRRSVVVMSSGGEEPVADDGVEGHSIFAWSLMQALRQVNRYDTGSRVFGATKQQVMAAYPQVPQYGAALSAGYVKGGDYLFEARSYK</sequence>
<dbReference type="PROSITE" id="PS50208">
    <property type="entry name" value="CASPASE_P20"/>
    <property type="match status" value="1"/>
</dbReference>
<dbReference type="PANTHER" id="PTHR12338">
    <property type="entry name" value="AUTOTRANSPORTER"/>
    <property type="match status" value="1"/>
</dbReference>
<evidence type="ECO:0000256" key="1">
    <source>
        <dbReference type="SAM" id="MobiDB-lite"/>
    </source>
</evidence>
<dbReference type="InterPro" id="IPR011050">
    <property type="entry name" value="Pectin_lyase_fold/virulence"/>
</dbReference>
<dbReference type="InterPro" id="IPR012334">
    <property type="entry name" value="Pectin_lyas_fold"/>
</dbReference>
<gene>
    <name evidence="3" type="ORF">GM655_18760</name>
</gene>
<feature type="compositionally biased region" description="Polar residues" evidence="1">
    <location>
        <begin position="2903"/>
        <end position="2914"/>
    </location>
</feature>
<dbReference type="EMBL" id="WNKW01000006">
    <property type="protein sequence ID" value="MTW34847.1"/>
    <property type="molecule type" value="Genomic_DNA"/>
</dbReference>
<dbReference type="InterPro" id="IPR008638">
    <property type="entry name" value="FhaB/CdiA-like_TPS"/>
</dbReference>
<protein>
    <submittedName>
        <fullName evidence="3">Filamentous hemagglutinin N-terminal domain-containing protein</fullName>
    </submittedName>
</protein>
<dbReference type="InterPro" id="IPR001309">
    <property type="entry name" value="Pept_C14_p20"/>
</dbReference>
<name>A0ABW9SRQ4_9BURK</name>
<dbReference type="NCBIfam" id="TIGR01901">
    <property type="entry name" value="adhes_NPXG"/>
    <property type="match status" value="1"/>
</dbReference>
<feature type="compositionally biased region" description="Low complexity" evidence="1">
    <location>
        <begin position="2953"/>
        <end position="2967"/>
    </location>
</feature>
<dbReference type="SUPFAM" id="SSF51126">
    <property type="entry name" value="Pectin lyase-like"/>
    <property type="match status" value="1"/>
</dbReference>
<dbReference type="SUPFAM" id="SSF52129">
    <property type="entry name" value="Caspase-like"/>
    <property type="match status" value="1"/>
</dbReference>
<dbReference type="InterPro" id="IPR050909">
    <property type="entry name" value="Bact_Autotransporter_VF"/>
</dbReference>
<evidence type="ECO:0000313" key="4">
    <source>
        <dbReference type="Proteomes" id="UP000735592"/>
    </source>
</evidence>
<feature type="compositionally biased region" description="Basic and acidic residues" evidence="1">
    <location>
        <begin position="2669"/>
        <end position="2686"/>
    </location>
</feature>
<reference evidence="3 4" key="1">
    <citation type="submission" date="2019-11" db="EMBL/GenBank/DDBJ databases">
        <title>Type strains purchased from KCTC, JCM and DSMZ.</title>
        <authorList>
            <person name="Lu H."/>
        </authorList>
    </citation>
    <scope>NUCLEOTIDE SEQUENCE [LARGE SCALE GENOMIC DNA]</scope>
    <source>
        <strain evidence="3 4">DSM 103461</strain>
    </source>
</reference>
<proteinExistence type="predicted"/>
<dbReference type="SMART" id="SM00912">
    <property type="entry name" value="Haemagg_act"/>
    <property type="match status" value="1"/>
</dbReference>
<comment type="caution">
    <text evidence="3">The sequence shown here is derived from an EMBL/GenBank/DDBJ whole genome shotgun (WGS) entry which is preliminary data.</text>
</comment>
<dbReference type="Pfam" id="PF00656">
    <property type="entry name" value="Peptidase_C14"/>
    <property type="match status" value="1"/>
</dbReference>
<evidence type="ECO:0000259" key="2">
    <source>
        <dbReference type="PROSITE" id="PS50208"/>
    </source>
</evidence>
<dbReference type="RefSeq" id="WP_155436198.1">
    <property type="nucleotide sequence ID" value="NZ_JBHLXK010000002.1"/>
</dbReference>
<dbReference type="InterPro" id="IPR029030">
    <property type="entry name" value="Caspase-like_dom_sf"/>
</dbReference>
<dbReference type="PANTHER" id="PTHR12338:SF5">
    <property type="entry name" value="ANTIGEN 43-RELATED"/>
    <property type="match status" value="1"/>
</dbReference>